<evidence type="ECO:0008006" key="4">
    <source>
        <dbReference type="Google" id="ProtNLM"/>
    </source>
</evidence>
<feature type="transmembrane region" description="Helical" evidence="1">
    <location>
        <begin position="383"/>
        <end position="403"/>
    </location>
</feature>
<feature type="transmembrane region" description="Helical" evidence="1">
    <location>
        <begin position="227"/>
        <end position="252"/>
    </location>
</feature>
<evidence type="ECO:0000313" key="3">
    <source>
        <dbReference type="Proteomes" id="UP001501867"/>
    </source>
</evidence>
<dbReference type="RefSeq" id="WP_344161795.1">
    <property type="nucleotide sequence ID" value="NZ_BAAABV010000021.1"/>
</dbReference>
<reference evidence="2 3" key="1">
    <citation type="journal article" date="2019" name="Int. J. Syst. Evol. Microbiol.">
        <title>The Global Catalogue of Microorganisms (GCM) 10K type strain sequencing project: providing services to taxonomists for standard genome sequencing and annotation.</title>
        <authorList>
            <consortium name="The Broad Institute Genomics Platform"/>
            <consortium name="The Broad Institute Genome Sequencing Center for Infectious Disease"/>
            <person name="Wu L."/>
            <person name="Ma J."/>
        </authorList>
    </citation>
    <scope>NUCLEOTIDE SEQUENCE [LARGE SCALE GENOMIC DNA]</scope>
    <source>
        <strain evidence="2 3">JCM 4505</strain>
    </source>
</reference>
<comment type="caution">
    <text evidence="2">The sequence shown here is derived from an EMBL/GenBank/DDBJ whole genome shotgun (WGS) entry which is preliminary data.</text>
</comment>
<gene>
    <name evidence="2" type="ORF">GCM10010302_42550</name>
</gene>
<protein>
    <recommendedName>
        <fullName evidence="4">PrsW family intramembrane metalloprotease</fullName>
    </recommendedName>
</protein>
<dbReference type="Pfam" id="PF13367">
    <property type="entry name" value="PrsW-protease"/>
    <property type="match status" value="1"/>
</dbReference>
<keyword evidence="1" id="KW-0812">Transmembrane</keyword>
<keyword evidence="1" id="KW-1133">Transmembrane helix</keyword>
<evidence type="ECO:0000256" key="1">
    <source>
        <dbReference type="SAM" id="Phobius"/>
    </source>
</evidence>
<dbReference type="InterPro" id="IPR026898">
    <property type="entry name" value="PrsW"/>
</dbReference>
<dbReference type="Proteomes" id="UP001501867">
    <property type="component" value="Unassembled WGS sequence"/>
</dbReference>
<name>A0ABN0VHF0_9ACTN</name>
<feature type="transmembrane region" description="Helical" evidence="1">
    <location>
        <begin position="308"/>
        <end position="327"/>
    </location>
</feature>
<dbReference type="EMBL" id="BAAABV010000021">
    <property type="protein sequence ID" value="GAA0299473.1"/>
    <property type="molecule type" value="Genomic_DNA"/>
</dbReference>
<organism evidence="2 3">
    <name type="scientific">Streptomyces polychromogenes</name>
    <dbReference type="NCBI Taxonomy" id="67342"/>
    <lineage>
        <taxon>Bacteria</taxon>
        <taxon>Bacillati</taxon>
        <taxon>Actinomycetota</taxon>
        <taxon>Actinomycetes</taxon>
        <taxon>Kitasatosporales</taxon>
        <taxon>Streptomycetaceae</taxon>
        <taxon>Streptomyces</taxon>
    </lineage>
</organism>
<feature type="transmembrane region" description="Helical" evidence="1">
    <location>
        <begin position="26"/>
        <end position="45"/>
    </location>
</feature>
<sequence length="517" mass="54912">MTESLPTAKTPAAAPRRVRDEALVRGRALLIARLVIAAYLVELALNVTRPHVLPDEPAVSIFYELPKSISQQMNQGPFGSLDRLLSMPRMVFWAVMAGIVVGALLQVFAMITRPAGRRAVVLTWATLAALLGPFALMGLAVITTYPLTALACVPSTAFVLWLLHHGQRFARLPLSVLLTAFGWGACIVFGLGRAYSGLAFATIYGYLYKEPGSYADLTGHLQDLYRVIDFLILHLSVVNALLVAAGVALILLMFRHRVTDTVTGLVLGASVGLGYAFVESVLFIRLYGAMSSFTGATGGFEYWIRQSIGLLGGQVALGALLGAGLGLAARTRQRRQRVLIAGAALAAAVGGAVATEILAAWLSHLVSDHIEVGSALDTLVISPLLWLLPQAPFIVLAALLLVAGRRARAVAAHGAVSAEAVEDGAITPGEVPFLTNPPLRFWALASTWRSHGRNAALALLRLQSAQLDLAGWRLQQQAASEDDVADTAGGASREKGEQLRAKVMRLKANARSAAVTS</sequence>
<feature type="transmembrane region" description="Helical" evidence="1">
    <location>
        <begin position="119"/>
        <end position="141"/>
    </location>
</feature>
<keyword evidence="3" id="KW-1185">Reference proteome</keyword>
<proteinExistence type="predicted"/>
<feature type="transmembrane region" description="Helical" evidence="1">
    <location>
        <begin position="176"/>
        <end position="207"/>
    </location>
</feature>
<keyword evidence="1" id="KW-0472">Membrane</keyword>
<feature type="transmembrane region" description="Helical" evidence="1">
    <location>
        <begin position="147"/>
        <end position="164"/>
    </location>
</feature>
<feature type="transmembrane region" description="Helical" evidence="1">
    <location>
        <begin position="264"/>
        <end position="288"/>
    </location>
</feature>
<feature type="transmembrane region" description="Helical" evidence="1">
    <location>
        <begin position="90"/>
        <end position="112"/>
    </location>
</feature>
<accession>A0ABN0VHF0</accession>
<feature type="transmembrane region" description="Helical" evidence="1">
    <location>
        <begin position="339"/>
        <end position="363"/>
    </location>
</feature>
<evidence type="ECO:0000313" key="2">
    <source>
        <dbReference type="EMBL" id="GAA0299473.1"/>
    </source>
</evidence>